<keyword evidence="12" id="KW-1185">Reference proteome</keyword>
<sequence>MPSERHPDWLVADGLPAQVRGLMATRAGGVSQGACQGLNLRPNELPRATEDDPAHIRENQRRFAAALDGAVPVYLNQVHGADVVRLHRDRLPTPGDCPVADASLTTDQGVACTVLVADCLPVLLAAPAGRGVAAAHAGWRGLAGGVLDRTVAALCEASGCAPSELSAWLGASIGPARFEVGGEVRTAFLDQPQHSAERFRATGVQGKWWADLPGLARERLGHLGVRQISGGQWCTVSDPSRFFSFRRDRDTGRHAAAIWIV</sequence>
<organism evidence="11 12">
    <name type="scientific">Ideonella oryzae</name>
    <dbReference type="NCBI Taxonomy" id="2937441"/>
    <lineage>
        <taxon>Bacteria</taxon>
        <taxon>Pseudomonadati</taxon>
        <taxon>Pseudomonadota</taxon>
        <taxon>Betaproteobacteria</taxon>
        <taxon>Burkholderiales</taxon>
        <taxon>Sphaerotilaceae</taxon>
        <taxon>Ideonella</taxon>
    </lineage>
</organism>
<dbReference type="SUPFAM" id="SSF64438">
    <property type="entry name" value="CNF1/YfiH-like putative cysteine hydrolases"/>
    <property type="match status" value="1"/>
</dbReference>
<comment type="catalytic activity">
    <reaction evidence="1">
        <text>inosine + phosphate = alpha-D-ribose 1-phosphate + hypoxanthine</text>
        <dbReference type="Rhea" id="RHEA:27646"/>
        <dbReference type="ChEBI" id="CHEBI:17368"/>
        <dbReference type="ChEBI" id="CHEBI:17596"/>
        <dbReference type="ChEBI" id="CHEBI:43474"/>
        <dbReference type="ChEBI" id="CHEBI:57720"/>
        <dbReference type="EC" id="2.4.2.1"/>
    </reaction>
    <physiologicalReaction direction="left-to-right" evidence="1">
        <dbReference type="Rhea" id="RHEA:27647"/>
    </physiologicalReaction>
</comment>
<evidence type="ECO:0000313" key="11">
    <source>
        <dbReference type="EMBL" id="MCO5978028.1"/>
    </source>
</evidence>
<keyword evidence="3" id="KW-0808">Transferase</keyword>
<dbReference type="PANTHER" id="PTHR30616">
    <property type="entry name" value="UNCHARACTERIZED PROTEIN YFIH"/>
    <property type="match status" value="1"/>
</dbReference>
<dbReference type="PANTHER" id="PTHR30616:SF2">
    <property type="entry name" value="PURINE NUCLEOSIDE PHOSPHORYLASE LACC1"/>
    <property type="match status" value="1"/>
</dbReference>
<comment type="caution">
    <text evidence="11">The sequence shown here is derived from an EMBL/GenBank/DDBJ whole genome shotgun (WGS) entry which is preliminary data.</text>
</comment>
<keyword evidence="6" id="KW-0862">Zinc</keyword>
<dbReference type="EMBL" id="JAMXMC010000008">
    <property type="protein sequence ID" value="MCO5978028.1"/>
    <property type="molecule type" value="Genomic_DNA"/>
</dbReference>
<evidence type="ECO:0000256" key="4">
    <source>
        <dbReference type="ARBA" id="ARBA00022723"/>
    </source>
</evidence>
<evidence type="ECO:0000256" key="7">
    <source>
        <dbReference type="ARBA" id="ARBA00047989"/>
    </source>
</evidence>
<dbReference type="CDD" id="cd16833">
    <property type="entry name" value="YfiH"/>
    <property type="match status" value="1"/>
</dbReference>
<evidence type="ECO:0000256" key="10">
    <source>
        <dbReference type="RuleBase" id="RU361274"/>
    </source>
</evidence>
<dbReference type="Proteomes" id="UP001204851">
    <property type="component" value="Unassembled WGS sequence"/>
</dbReference>
<accession>A0ABT1BPJ0</accession>
<comment type="similarity">
    <text evidence="2 10">Belongs to the purine nucleoside phosphorylase YfiH/LACC1 family.</text>
</comment>
<gene>
    <name evidence="11" type="primary">pgeF</name>
    <name evidence="11" type="ORF">M0L44_15070</name>
</gene>
<comment type="catalytic activity">
    <reaction evidence="7">
        <text>adenosine + H2O + H(+) = inosine + NH4(+)</text>
        <dbReference type="Rhea" id="RHEA:24408"/>
        <dbReference type="ChEBI" id="CHEBI:15377"/>
        <dbReference type="ChEBI" id="CHEBI:15378"/>
        <dbReference type="ChEBI" id="CHEBI:16335"/>
        <dbReference type="ChEBI" id="CHEBI:17596"/>
        <dbReference type="ChEBI" id="CHEBI:28938"/>
        <dbReference type="EC" id="3.5.4.4"/>
    </reaction>
    <physiologicalReaction direction="left-to-right" evidence="7">
        <dbReference type="Rhea" id="RHEA:24409"/>
    </physiologicalReaction>
</comment>
<dbReference type="RefSeq" id="WP_252770636.1">
    <property type="nucleotide sequence ID" value="NZ_JAMXMC010000008.1"/>
</dbReference>
<comment type="catalytic activity">
    <reaction evidence="9">
        <text>S-methyl-5'-thioadenosine + phosphate = 5-(methylsulfanyl)-alpha-D-ribose 1-phosphate + adenine</text>
        <dbReference type="Rhea" id="RHEA:11852"/>
        <dbReference type="ChEBI" id="CHEBI:16708"/>
        <dbReference type="ChEBI" id="CHEBI:17509"/>
        <dbReference type="ChEBI" id="CHEBI:43474"/>
        <dbReference type="ChEBI" id="CHEBI:58533"/>
        <dbReference type="EC" id="2.4.2.28"/>
    </reaction>
    <physiologicalReaction direction="left-to-right" evidence="9">
        <dbReference type="Rhea" id="RHEA:11853"/>
    </physiologicalReaction>
</comment>
<dbReference type="Pfam" id="PF02578">
    <property type="entry name" value="Cu-oxidase_4"/>
    <property type="match status" value="1"/>
</dbReference>
<proteinExistence type="inferred from homology"/>
<keyword evidence="4" id="KW-0479">Metal-binding</keyword>
<evidence type="ECO:0000256" key="1">
    <source>
        <dbReference type="ARBA" id="ARBA00000553"/>
    </source>
</evidence>
<keyword evidence="5" id="KW-0378">Hydrolase</keyword>
<evidence type="ECO:0000256" key="9">
    <source>
        <dbReference type="ARBA" id="ARBA00049893"/>
    </source>
</evidence>
<reference evidence="11 12" key="1">
    <citation type="submission" date="2022-06" db="EMBL/GenBank/DDBJ databases">
        <title>Ideonella sp. NS12-5 Genome sequencing and assembly.</title>
        <authorList>
            <person name="Jung Y."/>
        </authorList>
    </citation>
    <scope>NUCLEOTIDE SEQUENCE [LARGE SCALE GENOMIC DNA]</scope>
    <source>
        <strain evidence="11 12">NS12-5</strain>
    </source>
</reference>
<evidence type="ECO:0000256" key="6">
    <source>
        <dbReference type="ARBA" id="ARBA00022833"/>
    </source>
</evidence>
<dbReference type="Gene3D" id="3.60.140.10">
    <property type="entry name" value="CNF1/YfiH-like putative cysteine hydrolases"/>
    <property type="match status" value="1"/>
</dbReference>
<dbReference type="InterPro" id="IPR038371">
    <property type="entry name" value="Cu_polyphenol_OxRdtase_sf"/>
</dbReference>
<protein>
    <recommendedName>
        <fullName evidence="10">Purine nucleoside phosphorylase</fullName>
    </recommendedName>
</protein>
<dbReference type="InterPro" id="IPR003730">
    <property type="entry name" value="Cu_polyphenol_OxRdtase"/>
</dbReference>
<dbReference type="InterPro" id="IPR011324">
    <property type="entry name" value="Cytotoxic_necrot_fac-like_cat"/>
</dbReference>
<evidence type="ECO:0000256" key="8">
    <source>
        <dbReference type="ARBA" id="ARBA00048968"/>
    </source>
</evidence>
<evidence type="ECO:0000313" key="12">
    <source>
        <dbReference type="Proteomes" id="UP001204851"/>
    </source>
</evidence>
<comment type="catalytic activity">
    <reaction evidence="8">
        <text>adenosine + phosphate = alpha-D-ribose 1-phosphate + adenine</text>
        <dbReference type="Rhea" id="RHEA:27642"/>
        <dbReference type="ChEBI" id="CHEBI:16335"/>
        <dbReference type="ChEBI" id="CHEBI:16708"/>
        <dbReference type="ChEBI" id="CHEBI:43474"/>
        <dbReference type="ChEBI" id="CHEBI:57720"/>
        <dbReference type="EC" id="2.4.2.1"/>
    </reaction>
    <physiologicalReaction direction="left-to-right" evidence="8">
        <dbReference type="Rhea" id="RHEA:27643"/>
    </physiologicalReaction>
</comment>
<dbReference type="NCBIfam" id="TIGR00726">
    <property type="entry name" value="peptidoglycan editing factor PgeF"/>
    <property type="match status" value="1"/>
</dbReference>
<evidence type="ECO:0000256" key="3">
    <source>
        <dbReference type="ARBA" id="ARBA00022679"/>
    </source>
</evidence>
<evidence type="ECO:0000256" key="2">
    <source>
        <dbReference type="ARBA" id="ARBA00007353"/>
    </source>
</evidence>
<name>A0ABT1BPJ0_9BURK</name>
<evidence type="ECO:0000256" key="5">
    <source>
        <dbReference type="ARBA" id="ARBA00022801"/>
    </source>
</evidence>